<dbReference type="GO" id="GO:0008270">
    <property type="term" value="F:zinc ion binding"/>
    <property type="evidence" value="ECO:0007669"/>
    <property type="project" value="UniProtKB-KW"/>
</dbReference>
<feature type="transmembrane region" description="Helical" evidence="3">
    <location>
        <begin position="131"/>
        <end position="150"/>
    </location>
</feature>
<keyword evidence="3" id="KW-0812">Transmembrane</keyword>
<dbReference type="EMBL" id="CAJNOH010005654">
    <property type="protein sequence ID" value="CAF1404636.1"/>
    <property type="molecule type" value="Genomic_DNA"/>
</dbReference>
<dbReference type="Proteomes" id="UP000663854">
    <property type="component" value="Unassembled WGS sequence"/>
</dbReference>
<dbReference type="InterPro" id="IPR011042">
    <property type="entry name" value="6-blade_b-propeller_TolB-like"/>
</dbReference>
<evidence type="ECO:0000313" key="6">
    <source>
        <dbReference type="Proteomes" id="UP000663854"/>
    </source>
</evidence>
<evidence type="ECO:0000256" key="2">
    <source>
        <dbReference type="PROSITE-ProRule" id="PRU00504"/>
    </source>
</evidence>
<reference evidence="4" key="1">
    <citation type="submission" date="2021-02" db="EMBL/GenBank/DDBJ databases">
        <authorList>
            <person name="Nowell W R."/>
        </authorList>
    </citation>
    <scope>NUCLEOTIDE SEQUENCE</scope>
</reference>
<keyword evidence="7" id="KW-1185">Reference proteome</keyword>
<protein>
    <submittedName>
        <fullName evidence="4">Uncharacterized protein</fullName>
    </submittedName>
</protein>
<gene>
    <name evidence="5" type="ORF">JXQ802_LOCUS51146</name>
    <name evidence="4" type="ORF">PYM288_LOCUS34934</name>
</gene>
<evidence type="ECO:0000313" key="7">
    <source>
        <dbReference type="Proteomes" id="UP000663870"/>
    </source>
</evidence>
<evidence type="ECO:0000313" key="5">
    <source>
        <dbReference type="EMBL" id="CAF1625656.1"/>
    </source>
</evidence>
<evidence type="ECO:0000313" key="4">
    <source>
        <dbReference type="EMBL" id="CAF1404636.1"/>
    </source>
</evidence>
<feature type="repeat" description="NHL" evidence="2">
    <location>
        <begin position="98"/>
        <end position="137"/>
    </location>
</feature>
<comment type="caution">
    <text evidence="4">The sequence shown here is derived from an EMBL/GenBank/DDBJ whole genome shotgun (WGS) entry which is preliminary data.</text>
</comment>
<dbReference type="EMBL" id="CAJNOL010007164">
    <property type="protein sequence ID" value="CAF1625656.1"/>
    <property type="molecule type" value="Genomic_DNA"/>
</dbReference>
<dbReference type="Proteomes" id="UP000663870">
    <property type="component" value="Unassembled WGS sequence"/>
</dbReference>
<dbReference type="SUPFAM" id="SSF63829">
    <property type="entry name" value="Calcium-dependent phosphotriesterase"/>
    <property type="match status" value="1"/>
</dbReference>
<keyword evidence="3" id="KW-0472">Membrane</keyword>
<dbReference type="PANTHER" id="PTHR24104:SF25">
    <property type="entry name" value="PROTEIN LIN-41"/>
    <property type="match status" value="1"/>
</dbReference>
<dbReference type="Pfam" id="PF01436">
    <property type="entry name" value="NHL"/>
    <property type="match status" value="1"/>
</dbReference>
<keyword evidence="1" id="KW-0677">Repeat</keyword>
<dbReference type="AlphaFoldDB" id="A0A815LIF4"/>
<dbReference type="InterPro" id="IPR001258">
    <property type="entry name" value="NHL_repeat"/>
</dbReference>
<keyword evidence="3" id="KW-1133">Transmembrane helix</keyword>
<name>A0A815LIF4_9BILA</name>
<organism evidence="4 6">
    <name type="scientific">Rotaria sordida</name>
    <dbReference type="NCBI Taxonomy" id="392033"/>
    <lineage>
        <taxon>Eukaryota</taxon>
        <taxon>Metazoa</taxon>
        <taxon>Spiralia</taxon>
        <taxon>Gnathifera</taxon>
        <taxon>Rotifera</taxon>
        <taxon>Eurotatoria</taxon>
        <taxon>Bdelloidea</taxon>
        <taxon>Philodinida</taxon>
        <taxon>Philodinidae</taxon>
        <taxon>Rotaria</taxon>
    </lineage>
</organism>
<dbReference type="InterPro" id="IPR050952">
    <property type="entry name" value="TRIM-NHL_E3_ligases"/>
</dbReference>
<dbReference type="Gene3D" id="2.120.10.30">
    <property type="entry name" value="TolB, C-terminal domain"/>
    <property type="match status" value="1"/>
</dbReference>
<dbReference type="PROSITE" id="PS51125">
    <property type="entry name" value="NHL"/>
    <property type="match status" value="1"/>
</dbReference>
<evidence type="ECO:0000256" key="1">
    <source>
        <dbReference type="ARBA" id="ARBA00022737"/>
    </source>
</evidence>
<sequence length="225" mass="23957">MIALDSNGIIYAAESQYCYNPTTSYYSQVAKYSEGNGTTGNIVFGETTCGQGADQICAAGGLFIDRQGGIYYSDSSNHRILKITPFVSTAAIVAGMNGSSGSMTNQLNYPGGIYVDTNGTLYVADRGNFRIIMFPSGSSTGIVLLVLAFYHTLSDLIMDKVGNIYFTSYGGVSKFIPSSGFVTQLLTGAYWGIGRIQLDTDGNLYLSSTSMSNGIAKYSLISNTC</sequence>
<evidence type="ECO:0000256" key="3">
    <source>
        <dbReference type="SAM" id="Phobius"/>
    </source>
</evidence>
<accession>A0A815LIF4</accession>
<dbReference type="PANTHER" id="PTHR24104">
    <property type="entry name" value="E3 UBIQUITIN-PROTEIN LIGASE NHLRC1-RELATED"/>
    <property type="match status" value="1"/>
</dbReference>
<proteinExistence type="predicted"/>